<name>A0A4Z0D723_9FIRM</name>
<reference evidence="3 4" key="1">
    <citation type="submission" date="2019-03" db="EMBL/GenBank/DDBJ databases">
        <title>Draft genome sequence data and analysis of a Fermenting Bacterium, Soehngenia longevitae strain 1933PT, isolated from petroleum reservoir in Azerbaijan.</title>
        <authorList>
            <person name="Grouzdev D.S."/>
            <person name="Bidzhieva S.K."/>
            <person name="Sokolova D.S."/>
            <person name="Tourova T.P."/>
            <person name="Poltaraus A.B."/>
            <person name="Nazina T.N."/>
        </authorList>
    </citation>
    <scope>NUCLEOTIDE SEQUENCE [LARGE SCALE GENOMIC DNA]</scope>
    <source>
        <strain evidence="3 4">1933P</strain>
    </source>
</reference>
<dbReference type="SMART" id="SM00327">
    <property type="entry name" value="VWA"/>
    <property type="match status" value="1"/>
</dbReference>
<organism evidence="3 4">
    <name type="scientific">Soehngenia longivitae</name>
    <dbReference type="NCBI Taxonomy" id="2562294"/>
    <lineage>
        <taxon>Bacteria</taxon>
        <taxon>Bacillati</taxon>
        <taxon>Bacillota</taxon>
        <taxon>Tissierellia</taxon>
        <taxon>Tissierellales</taxon>
        <taxon>Tissierellaceae</taxon>
        <taxon>Soehngenia</taxon>
    </lineage>
</organism>
<evidence type="ECO:0000259" key="2">
    <source>
        <dbReference type="PROSITE" id="PS50234"/>
    </source>
</evidence>
<keyword evidence="1" id="KW-0812">Transmembrane</keyword>
<dbReference type="OrthoDB" id="1656124at2"/>
<dbReference type="Proteomes" id="UP000298381">
    <property type="component" value="Unassembled WGS sequence"/>
</dbReference>
<evidence type="ECO:0000313" key="3">
    <source>
        <dbReference type="EMBL" id="TFZ40682.1"/>
    </source>
</evidence>
<dbReference type="InterPro" id="IPR012902">
    <property type="entry name" value="N_methyl_site"/>
</dbReference>
<keyword evidence="1" id="KW-0472">Membrane</keyword>
<dbReference type="Gene3D" id="3.40.50.410">
    <property type="entry name" value="von Willebrand factor, type A domain"/>
    <property type="match status" value="1"/>
</dbReference>
<proteinExistence type="predicted"/>
<feature type="domain" description="VWFA" evidence="2">
    <location>
        <begin position="198"/>
        <end position="497"/>
    </location>
</feature>
<dbReference type="AlphaFoldDB" id="A0A4Z0D723"/>
<dbReference type="Pfam" id="PF07963">
    <property type="entry name" value="N_methyl"/>
    <property type="match status" value="1"/>
</dbReference>
<feature type="transmembrane region" description="Helical" evidence="1">
    <location>
        <begin position="12"/>
        <end position="37"/>
    </location>
</feature>
<comment type="caution">
    <text evidence="3">The sequence shown here is derived from an EMBL/GenBank/DDBJ whole genome shotgun (WGS) entry which is preliminary data.</text>
</comment>
<dbReference type="PROSITE" id="PS50234">
    <property type="entry name" value="VWFA"/>
    <property type="match status" value="1"/>
</dbReference>
<evidence type="ECO:0000256" key="1">
    <source>
        <dbReference type="SAM" id="Phobius"/>
    </source>
</evidence>
<evidence type="ECO:0000313" key="4">
    <source>
        <dbReference type="Proteomes" id="UP000298381"/>
    </source>
</evidence>
<accession>A0A4Z0D723</accession>
<dbReference type="InterPro" id="IPR036465">
    <property type="entry name" value="vWFA_dom_sf"/>
</dbReference>
<gene>
    <name evidence="3" type="ORF">E4100_03740</name>
</gene>
<keyword evidence="4" id="KW-1185">Reference proteome</keyword>
<dbReference type="SUPFAM" id="SSF53300">
    <property type="entry name" value="vWA-like"/>
    <property type="match status" value="1"/>
</dbReference>
<dbReference type="CDD" id="cd00198">
    <property type="entry name" value="vWFA"/>
    <property type="match status" value="1"/>
</dbReference>
<protein>
    <submittedName>
        <fullName evidence="3">VWA domain-containing protein</fullName>
    </submittedName>
</protein>
<dbReference type="EMBL" id="SRIB01000004">
    <property type="protein sequence ID" value="TFZ40682.1"/>
    <property type="molecule type" value="Genomic_DNA"/>
</dbReference>
<keyword evidence="1" id="KW-1133">Transmembrane helix</keyword>
<sequence>MGADKMKNRKAVTLIELILVLAIIGLVVPTATSMLLLGQKAESMTLEEFDIQSDIRVAATVLNNTIRDAGGVFILHRDNANKLTEEWNYIMLNDTKDKLVEWRWDSSTNTHKQVELLSVDDGSTLDIVYNKNSKPNEDNVLEFTLTVKNPEKGDRSINSGLESMNSLQVVDRAYGKVANTLAYRNDKKLTEVSNSQAVVSMVLDTSGSMAYTLSGSWTNDYNSKRISIMKTKAIELVNEFSSNPNIYLSLVPFNTTANEAGEMLNVKANLDANKDEVTYNFIDTINGLTAEGGTNTGDGIRRGYYRITEFNERKENRNKTNKNFMIILVDGVTTFASATEYYWHTIYFNSYQGQTTIYEGRIYDYIGWDYQDRKYFYYYNRTGTSYFTGDGNVNSNVKEYRDIDIISYPNGIIIGNGSYLDTYGTEYVKKIGELVKSYKYGTNEAINVFVIGFSNVRSDYGSLKDIAIATGAKSNLPNQPYYIADSSDALEEIFASIKRQISDSLWHIGGPN</sequence>
<dbReference type="InterPro" id="IPR002035">
    <property type="entry name" value="VWF_A"/>
</dbReference>